<keyword evidence="8" id="KW-1185">Reference proteome</keyword>
<dbReference type="InterPro" id="IPR048362">
    <property type="entry name" value="PARG_helical"/>
</dbReference>
<feature type="compositionally biased region" description="Low complexity" evidence="4">
    <location>
        <begin position="942"/>
        <end position="955"/>
    </location>
</feature>
<organism evidence="7 8">
    <name type="scientific">Papilio xuthus</name>
    <name type="common">Asian swallowtail butterfly</name>
    <dbReference type="NCBI Taxonomy" id="66420"/>
    <lineage>
        <taxon>Eukaryota</taxon>
        <taxon>Metazoa</taxon>
        <taxon>Ecdysozoa</taxon>
        <taxon>Arthropoda</taxon>
        <taxon>Hexapoda</taxon>
        <taxon>Insecta</taxon>
        <taxon>Pterygota</taxon>
        <taxon>Neoptera</taxon>
        <taxon>Endopterygota</taxon>
        <taxon>Lepidoptera</taxon>
        <taxon>Glossata</taxon>
        <taxon>Ditrysia</taxon>
        <taxon>Papilionoidea</taxon>
        <taxon>Papilionidae</taxon>
        <taxon>Papilioninae</taxon>
        <taxon>Papilio</taxon>
    </lineage>
</organism>
<dbReference type="AlphaFoldDB" id="A0A194PJE6"/>
<dbReference type="GO" id="GO:1990966">
    <property type="term" value="P:ATP generation from poly-ADP-D-ribose"/>
    <property type="evidence" value="ECO:0007669"/>
    <property type="project" value="TreeGrafter"/>
</dbReference>
<feature type="compositionally biased region" description="Basic and acidic residues" evidence="4">
    <location>
        <begin position="469"/>
        <end position="481"/>
    </location>
</feature>
<keyword evidence="3 7" id="KW-0378">Hydrolase</keyword>
<dbReference type="GO" id="GO:0009225">
    <property type="term" value="P:nucleotide-sugar metabolic process"/>
    <property type="evidence" value="ECO:0007669"/>
    <property type="project" value="TreeGrafter"/>
</dbReference>
<dbReference type="STRING" id="66420.A0A194PJE6"/>
<evidence type="ECO:0000313" key="7">
    <source>
        <dbReference type="EMBL" id="KPI93447.1"/>
    </source>
</evidence>
<feature type="compositionally biased region" description="Low complexity" evidence="4">
    <location>
        <begin position="727"/>
        <end position="740"/>
    </location>
</feature>
<sequence>MALVMLPCDLPWWTSVQRHLKHLLLASAPVKLTASMMKIHDMCNIGIDPDDDIKDPDLMKGLEQFLIEELSEDEQRNFLDNTIRIMVNRALHLKRWRPPKGLMFSLQQQSDVTELDYNFLSSLISHAFFSTFPKRTLKTHPQRHLKHLLLASAPVKLTASMMKIHDMCNIGIDPDDDIKDPDLMKGLEQFLIEELSEVEQRNFLDNTIRIMVNRALHLKRWRPPKGLMFSLQQQSDVTELDYNFLSSLISHAFFSTFPKRTLKTHPTLQDFNFTHFFKNLHRKSQRNKLKSLIHYFEWLDKNSSEGSVKLSRQVMTAKQWLTIEDWLECTLPLCKLLVRHEGRPERCENDEAIRICFASSRVGGDVLIDGDSQESLTMFMMPELLPVMLSVESLEDNEVLKAEGVRLFSRISDNRQKPNIELLSEPKTVTVCLMDAEDYSALPLGQWEEDNVLRELNKSLLAFQQAPMKSRDSQQRQERRLSPIGESFSHTPPEVEATVMIKQSSCSTINSYNSRSPSPLTYCAATLNLNDPSVELTKRKCWLSPDGGVLNNRRGRFIVLGSSGECLPVTRSPGLINLDTQEDSLYSSCNSSDDEYHSANDSFDYGVELTKRKCWLSPDGGVLNNRRGRFIVLGSSGECLPVTRRPGLINLDTQEDSLYSSCNSSDDEYHSANDSFDYGGSEDEGRGESARPNSLKYYKELSTEERRQSFAERLREALRREAENSCTTSTTGDWSTDSSSYAPGVSIPCAEPNGNEVRVKRGSSVGFVLTDKEVDNGNTSLSRRPIERKETGNSSKYSFSTEYTSELEEVYEQFNHWLNDPICNNTTEENKNKELDPRDLAVIRFAGSLLKRTLSESMASGTAGASGAEAAELYGRDGRDRATPRRLALAARSLSLELARHRHRLAAHLRRKVKESIPEEILESTKERHNTNNNRETNEAASLDSSTDTSSTQLSNPNLKKKKLNWVVNMIVETIEETVECEPVTVNIKKSKLNELAHKIVSGGSCRPVATGNWGCGRRQRGHPQLKLLLQWLAASVAGVPALIYYTFGNEKLFKLDTLVRVLVDRKWTVGQLTRAVLKFARQVLHEPHVIPDNHSLFDELIGIEKIPDDY</sequence>
<feature type="domain" description="PARG helical" evidence="6">
    <location>
        <begin position="70"/>
        <end position="147"/>
    </location>
</feature>
<feature type="region of interest" description="Disordered" evidence="4">
    <location>
        <begin position="465"/>
        <end position="489"/>
    </location>
</feature>
<feature type="region of interest" description="Disordered" evidence="4">
    <location>
        <begin position="721"/>
        <end position="740"/>
    </location>
</feature>
<dbReference type="Pfam" id="PF05028">
    <property type="entry name" value="PARG_cat_C"/>
    <property type="match status" value="2"/>
</dbReference>
<dbReference type="PANTHER" id="PTHR12837:SF14">
    <property type="entry name" value="POLY(ADP-RIBOSE) GLYCOHYDROLASE"/>
    <property type="match status" value="1"/>
</dbReference>
<comment type="similarity">
    <text evidence="1">Belongs to the poly(ADP-ribose) glycohydrolase family.</text>
</comment>
<dbReference type="GO" id="GO:0006282">
    <property type="term" value="P:regulation of DNA repair"/>
    <property type="evidence" value="ECO:0007669"/>
    <property type="project" value="InterPro"/>
</dbReference>
<evidence type="ECO:0000313" key="8">
    <source>
        <dbReference type="Proteomes" id="UP000053268"/>
    </source>
</evidence>
<feature type="domain" description="PARG catalytic Macro" evidence="5">
    <location>
        <begin position="324"/>
        <end position="471"/>
    </location>
</feature>
<gene>
    <name evidence="7" type="ORF">RR46_10707</name>
</gene>
<dbReference type="InterPro" id="IPR007724">
    <property type="entry name" value="Poly_GlycHdrlase"/>
</dbReference>
<accession>A0A194PJE6</accession>
<feature type="region of interest" description="Disordered" evidence="4">
    <location>
        <begin position="920"/>
        <end position="956"/>
    </location>
</feature>
<dbReference type="Pfam" id="PF20811">
    <property type="entry name" value="PARG_cat_N"/>
    <property type="match status" value="2"/>
</dbReference>
<dbReference type="GO" id="GO:0005737">
    <property type="term" value="C:cytoplasm"/>
    <property type="evidence" value="ECO:0007669"/>
    <property type="project" value="TreeGrafter"/>
</dbReference>
<feature type="domain" description="PARG helical" evidence="6">
    <location>
        <begin position="196"/>
        <end position="312"/>
    </location>
</feature>
<dbReference type="InterPro" id="IPR046372">
    <property type="entry name" value="PARG_cat_C"/>
</dbReference>
<evidence type="ECO:0000259" key="5">
    <source>
        <dbReference type="Pfam" id="PF05028"/>
    </source>
</evidence>
<dbReference type="EMBL" id="KQ459602">
    <property type="protein sequence ID" value="KPI93447.1"/>
    <property type="molecule type" value="Genomic_DNA"/>
</dbReference>
<evidence type="ECO:0000256" key="2">
    <source>
        <dbReference type="ARBA" id="ARBA00012255"/>
    </source>
</evidence>
<dbReference type="GO" id="GO:0004649">
    <property type="term" value="F:poly(ADP-ribose) glycohydrolase activity"/>
    <property type="evidence" value="ECO:0007669"/>
    <property type="project" value="UniProtKB-EC"/>
</dbReference>
<evidence type="ECO:0000259" key="6">
    <source>
        <dbReference type="Pfam" id="PF20811"/>
    </source>
</evidence>
<dbReference type="EC" id="3.2.1.143" evidence="2"/>
<name>A0A194PJE6_PAPXU</name>
<dbReference type="GO" id="GO:0005975">
    <property type="term" value="P:carbohydrate metabolic process"/>
    <property type="evidence" value="ECO:0007669"/>
    <property type="project" value="InterPro"/>
</dbReference>
<dbReference type="GO" id="GO:0005634">
    <property type="term" value="C:nucleus"/>
    <property type="evidence" value="ECO:0007669"/>
    <property type="project" value="TreeGrafter"/>
</dbReference>
<evidence type="ECO:0000256" key="3">
    <source>
        <dbReference type="ARBA" id="ARBA00022801"/>
    </source>
</evidence>
<dbReference type="PANTHER" id="PTHR12837">
    <property type="entry name" value="POLY ADP-RIBOSE GLYCOHYDROLASE"/>
    <property type="match status" value="1"/>
</dbReference>
<dbReference type="Proteomes" id="UP000053268">
    <property type="component" value="Unassembled WGS sequence"/>
</dbReference>
<feature type="region of interest" description="Disordered" evidence="4">
    <location>
        <begin position="659"/>
        <end position="699"/>
    </location>
</feature>
<feature type="domain" description="PARG catalytic Macro" evidence="5">
    <location>
        <begin position="993"/>
        <end position="1053"/>
    </location>
</feature>
<reference evidence="7 8" key="1">
    <citation type="journal article" date="2015" name="Nat. Commun.">
        <title>Outbred genome sequencing and CRISPR/Cas9 gene editing in butterflies.</title>
        <authorList>
            <person name="Li X."/>
            <person name="Fan D."/>
            <person name="Zhang W."/>
            <person name="Liu G."/>
            <person name="Zhang L."/>
            <person name="Zhao L."/>
            <person name="Fang X."/>
            <person name="Chen L."/>
            <person name="Dong Y."/>
            <person name="Chen Y."/>
            <person name="Ding Y."/>
            <person name="Zhao R."/>
            <person name="Feng M."/>
            <person name="Zhu Y."/>
            <person name="Feng Y."/>
            <person name="Jiang X."/>
            <person name="Zhu D."/>
            <person name="Xiang H."/>
            <person name="Feng X."/>
            <person name="Li S."/>
            <person name="Wang J."/>
            <person name="Zhang G."/>
            <person name="Kronforst M.R."/>
            <person name="Wang W."/>
        </authorList>
    </citation>
    <scope>NUCLEOTIDE SEQUENCE [LARGE SCALE GENOMIC DNA]</scope>
    <source>
        <strain evidence="7">Ya'a_city_454_Px</strain>
        <tissue evidence="7">Whole body</tissue>
    </source>
</reference>
<evidence type="ECO:0000256" key="4">
    <source>
        <dbReference type="SAM" id="MobiDB-lite"/>
    </source>
</evidence>
<proteinExistence type="inferred from homology"/>
<protein>
    <recommendedName>
        <fullName evidence="2">poly(ADP-ribose) glycohydrolase</fullName>
        <ecNumber evidence="2">3.2.1.143</ecNumber>
    </recommendedName>
</protein>
<evidence type="ECO:0000256" key="1">
    <source>
        <dbReference type="ARBA" id="ARBA00009545"/>
    </source>
</evidence>
<feature type="region of interest" description="Disordered" evidence="4">
    <location>
        <begin position="776"/>
        <end position="797"/>
    </location>
</feature>